<dbReference type="Proteomes" id="UP000046395">
    <property type="component" value="Unassembled WGS sequence"/>
</dbReference>
<evidence type="ECO:0000256" key="2">
    <source>
        <dbReference type="ARBA" id="ARBA00030511"/>
    </source>
</evidence>
<reference evidence="4" key="1">
    <citation type="submission" date="2019-12" db="UniProtKB">
        <authorList>
            <consortium name="WormBaseParasite"/>
        </authorList>
    </citation>
    <scope>IDENTIFICATION</scope>
</reference>
<dbReference type="PANTHER" id="PTHR13082:SF0">
    <property type="entry name" value="HISTONE DEACETYLASE COMPLEX SUBUNIT SAP18"/>
    <property type="match status" value="1"/>
</dbReference>
<name>A0A5S6QHL6_TRIMR</name>
<organism evidence="3 4">
    <name type="scientific">Trichuris muris</name>
    <name type="common">Mouse whipworm</name>
    <dbReference type="NCBI Taxonomy" id="70415"/>
    <lineage>
        <taxon>Eukaryota</taxon>
        <taxon>Metazoa</taxon>
        <taxon>Ecdysozoa</taxon>
        <taxon>Nematoda</taxon>
        <taxon>Enoplea</taxon>
        <taxon>Dorylaimia</taxon>
        <taxon>Trichinellida</taxon>
        <taxon>Trichuridae</taxon>
        <taxon>Trichuris</taxon>
    </lineage>
</organism>
<dbReference type="InterPro" id="IPR042534">
    <property type="entry name" value="SAP18_sf"/>
</dbReference>
<evidence type="ECO:0000256" key="1">
    <source>
        <dbReference type="ARBA" id="ARBA00009143"/>
    </source>
</evidence>
<dbReference type="Pfam" id="PF06487">
    <property type="entry name" value="SAP18"/>
    <property type="match status" value="1"/>
</dbReference>
<sequence>MEGIENEPQAESVEGKTVDREKMCPMLVRLFTCLERHNAMRDYGRTRVPSNELQIHTWKDCTLRELTRLVKKAIPESRRRGTTCSFAIISPDDRAMVFRSREIGSTIIGQPGSMDDDKTLADARFVVGDYIDAPAFLKAHMRLKILSGHTTTSTFPDLLMRSIRWNFADVWQEMGLFLTARIRNVMQTCPWPCVFLHA</sequence>
<dbReference type="GO" id="GO:0003714">
    <property type="term" value="F:transcription corepressor activity"/>
    <property type="evidence" value="ECO:0007669"/>
    <property type="project" value="TreeGrafter"/>
</dbReference>
<protein>
    <recommendedName>
        <fullName evidence="2">18 kDa Sin3-associated polypeptide</fullName>
    </recommendedName>
</protein>
<dbReference type="Gene3D" id="3.10.20.550">
    <property type="entry name" value="ASAP complex, SAP18 subunit"/>
    <property type="match status" value="1"/>
</dbReference>
<keyword evidence="3" id="KW-1185">Reference proteome</keyword>
<dbReference type="InterPro" id="IPR010516">
    <property type="entry name" value="SAP18"/>
</dbReference>
<proteinExistence type="inferred from homology"/>
<dbReference type="PANTHER" id="PTHR13082">
    <property type="entry name" value="SAP18"/>
    <property type="match status" value="1"/>
</dbReference>
<dbReference type="WBParaSite" id="TMUE_2000006683.1">
    <property type="protein sequence ID" value="TMUE_2000006683.1"/>
    <property type="gene ID" value="WBGene00293794"/>
</dbReference>
<dbReference type="STRING" id="70415.A0A5S6QHL6"/>
<dbReference type="GO" id="GO:0005634">
    <property type="term" value="C:nucleus"/>
    <property type="evidence" value="ECO:0007669"/>
    <property type="project" value="TreeGrafter"/>
</dbReference>
<dbReference type="AlphaFoldDB" id="A0A5S6QHL6"/>
<comment type="similarity">
    <text evidence="1">Belongs to the SAP18 family.</text>
</comment>
<evidence type="ECO:0000313" key="4">
    <source>
        <dbReference type="WBParaSite" id="TMUE_2000006683.1"/>
    </source>
</evidence>
<evidence type="ECO:0000313" key="3">
    <source>
        <dbReference type="Proteomes" id="UP000046395"/>
    </source>
</evidence>
<accession>A0A5S6QHL6</accession>